<dbReference type="AlphaFoldDB" id="I7GMY4"/>
<organism evidence="1">
    <name type="scientific">Macaca fascicularis</name>
    <name type="common">Crab-eating macaque</name>
    <name type="synonym">Cynomolgus monkey</name>
    <dbReference type="NCBI Taxonomy" id="9541"/>
    <lineage>
        <taxon>Eukaryota</taxon>
        <taxon>Metazoa</taxon>
        <taxon>Chordata</taxon>
        <taxon>Craniata</taxon>
        <taxon>Vertebrata</taxon>
        <taxon>Euteleostomi</taxon>
        <taxon>Mammalia</taxon>
        <taxon>Eutheria</taxon>
        <taxon>Euarchontoglires</taxon>
        <taxon>Primates</taxon>
        <taxon>Haplorrhini</taxon>
        <taxon>Catarrhini</taxon>
        <taxon>Cercopithecidae</taxon>
        <taxon>Cercopithecinae</taxon>
        <taxon>Macaca</taxon>
    </lineage>
</organism>
<evidence type="ECO:0000313" key="1">
    <source>
        <dbReference type="EMBL" id="BAE89690.1"/>
    </source>
</evidence>
<reference evidence="1" key="1">
    <citation type="journal article" date="2007" name="PLoS Biol.">
        <title>Rate of evolution in brain-expressed genes in humans and other primates.</title>
        <authorList>
            <person name="Wang H.-Y."/>
            <person name="Chien H.-C."/>
            <person name="Osada N."/>
            <person name="Hashimoto K."/>
            <person name="Sugano S."/>
            <person name="Gojobori T."/>
            <person name="Chou C.-K."/>
            <person name="Tsai S.-F."/>
            <person name="Wu C.-I."/>
            <person name="Shen C.-K.J."/>
        </authorList>
    </citation>
    <scope>NUCLEOTIDE SEQUENCE</scope>
</reference>
<name>I7GMY4_MACFA</name>
<dbReference type="EMBL" id="AB172628">
    <property type="protein sequence ID" value="BAE89690.1"/>
    <property type="molecule type" value="mRNA"/>
</dbReference>
<protein>
    <submittedName>
        <fullName evidence="1">Macaca fascicularis brain cDNA clone: QflA-18987, similar to human serine/arginine repetitive matrix 2 (SRRM2), mRNA, RefSeq: NM_016333.2</fullName>
    </submittedName>
</protein>
<sequence length="30" mass="3160">MACSLSLPPGCPTLMWGSHLPLLGPSSRLH</sequence>
<accession>I7GMY4</accession>
<proteinExistence type="evidence at transcript level"/>